<keyword evidence="4" id="KW-1185">Reference proteome</keyword>
<proteinExistence type="predicted"/>
<protein>
    <submittedName>
        <fullName evidence="3">Terminase large subunit</fullName>
    </submittedName>
</protein>
<dbReference type="InterPro" id="IPR005021">
    <property type="entry name" value="Terminase_largesu-like"/>
</dbReference>
<dbReference type="InterPro" id="IPR046461">
    <property type="entry name" value="TerL_ATPase"/>
</dbReference>
<dbReference type="Proteomes" id="UP001242903">
    <property type="component" value="Unassembled WGS sequence"/>
</dbReference>
<evidence type="ECO:0000313" key="4">
    <source>
        <dbReference type="Proteomes" id="UP001242903"/>
    </source>
</evidence>
<sequence>MSVSGTKISIIEESYARQESWWKDYVDKYRNWYYLTKPSKMLLTNYYAELIRDEEVPAGIMVKQAVDRHFRDIERQGTKDFPWVFDEEKAWRPIRFIEENIKSSTDGSGKNIVMQPFQHFIIGSLFGWVHKDTGLRRFKEGLIFLGRKNGKTTLISGLVSYMAGFDHEKGAQIYALANRADQSRLLFEETIKMIKASPFLNDRFVTKKTEIEYPKSNSVIKALSAEKSGKDGYNTHMAVFDEIHEYKDYSLINVMRNSMGMRSQPMTIYITTAGYELNGPLVEMIATARGVLSHYENNENERTFYYLAAMDSENEIDDPELWIKANPNFPMMQGLDRLSDWKSSRRVPGEKLDWITKVFNIFSESSELSFLDNETILSNAENHIDLDELKLIRPVAGFDLSETEDFTAVTLEFPLPDGRIYLMSHSFVPQAKYDKDVDRQPTYRKWEAEGDLTIIPGKIVDYEYILNYIKEKDKEYRIRQINYDPAKAIFLQSALEQEGFTLEVTRQGFTTLGGPTQNFKELMIANKVVFNNNSMLKWYMSNATLVRDRNDNFMITKQNHNRKIDGLAAALNAHVKIAPELAKKKSSGFIQTISWDDM</sequence>
<dbReference type="Gene3D" id="3.40.50.300">
    <property type="entry name" value="P-loop containing nucleotide triphosphate hydrolases"/>
    <property type="match status" value="1"/>
</dbReference>
<comment type="caution">
    <text evidence="3">The sequence shown here is derived from an EMBL/GenBank/DDBJ whole genome shotgun (WGS) entry which is preliminary data.</text>
</comment>
<dbReference type="Pfam" id="PF20441">
    <property type="entry name" value="TerL_nuclease"/>
    <property type="match status" value="1"/>
</dbReference>
<evidence type="ECO:0000313" key="3">
    <source>
        <dbReference type="EMBL" id="MDM7646999.1"/>
    </source>
</evidence>
<dbReference type="RefSeq" id="WP_289456929.1">
    <property type="nucleotide sequence ID" value="NZ_JAUCAQ010000018.1"/>
</dbReference>
<dbReference type="PANTHER" id="PTHR41287:SF1">
    <property type="entry name" value="PROTEIN YMFN"/>
    <property type="match status" value="1"/>
</dbReference>
<feature type="domain" description="Terminase large subunit-like endonuclease" evidence="2">
    <location>
        <begin position="303"/>
        <end position="575"/>
    </location>
</feature>
<dbReference type="InterPro" id="IPR027417">
    <property type="entry name" value="P-loop_NTPase"/>
</dbReference>
<feature type="domain" description="Terminase large subunit-like ATPase" evidence="1">
    <location>
        <begin position="116"/>
        <end position="283"/>
    </location>
</feature>
<accession>A0ABT7S0B8</accession>
<dbReference type="InterPro" id="IPR046462">
    <property type="entry name" value="TerL_nuclease"/>
</dbReference>
<name>A0ABT7S0B8_9LACO</name>
<dbReference type="Pfam" id="PF03354">
    <property type="entry name" value="TerL_ATPase"/>
    <property type="match status" value="1"/>
</dbReference>
<evidence type="ECO:0000259" key="2">
    <source>
        <dbReference type="Pfam" id="PF20441"/>
    </source>
</evidence>
<gene>
    <name evidence="3" type="ORF">QUE93_08225</name>
</gene>
<reference evidence="3 4" key="1">
    <citation type="submission" date="2023-06" db="EMBL/GenBank/DDBJ databases">
        <title>Draft Genome Sequences of lactic acid bacteria strains isolated from fermented milk products.</title>
        <authorList>
            <person name="Elcheninov A.G."/>
            <person name="Klyukina A."/>
            <person name="Zayulina K.S."/>
            <person name="Gavirova L.A."/>
            <person name="Shcherbakova P.A."/>
            <person name="Shestakov A.I."/>
            <person name="Kublanov I.V."/>
            <person name="Kochetkova T.V."/>
        </authorList>
    </citation>
    <scope>NUCLEOTIDE SEQUENCE [LARGE SCALE GENOMIC DNA]</scope>
    <source>
        <strain evidence="3 4">TOM.81</strain>
    </source>
</reference>
<dbReference type="PANTHER" id="PTHR41287">
    <property type="match status" value="1"/>
</dbReference>
<evidence type="ECO:0000259" key="1">
    <source>
        <dbReference type="Pfam" id="PF03354"/>
    </source>
</evidence>
<organism evidence="3 4">
    <name type="scientific">Leuconostoc falkenbergense</name>
    <dbReference type="NCBI Taxonomy" id="2766470"/>
    <lineage>
        <taxon>Bacteria</taxon>
        <taxon>Bacillati</taxon>
        <taxon>Bacillota</taxon>
        <taxon>Bacilli</taxon>
        <taxon>Lactobacillales</taxon>
        <taxon>Lactobacillaceae</taxon>
        <taxon>Leuconostoc</taxon>
    </lineage>
</organism>
<dbReference type="EMBL" id="JAUCAQ010000018">
    <property type="protein sequence ID" value="MDM7646999.1"/>
    <property type="molecule type" value="Genomic_DNA"/>
</dbReference>